<dbReference type="GO" id="GO:0005886">
    <property type="term" value="C:plasma membrane"/>
    <property type="evidence" value="ECO:0007669"/>
    <property type="project" value="UniProtKB-SubCell"/>
</dbReference>
<dbReference type="NCBIfam" id="TIGR00711">
    <property type="entry name" value="efflux_EmrB"/>
    <property type="match status" value="1"/>
</dbReference>
<dbReference type="EMBL" id="FNFL01000001">
    <property type="protein sequence ID" value="SDJ84292.1"/>
    <property type="molecule type" value="Genomic_DNA"/>
</dbReference>
<dbReference type="PANTHER" id="PTHR42718">
    <property type="entry name" value="MAJOR FACILITATOR SUPERFAMILY MULTIDRUG TRANSPORTER MFSC"/>
    <property type="match status" value="1"/>
</dbReference>
<evidence type="ECO:0000256" key="2">
    <source>
        <dbReference type="ARBA" id="ARBA00022448"/>
    </source>
</evidence>
<evidence type="ECO:0000313" key="9">
    <source>
        <dbReference type="EMBL" id="SDJ84292.1"/>
    </source>
</evidence>
<proteinExistence type="predicted"/>
<feature type="transmembrane region" description="Helical" evidence="7">
    <location>
        <begin position="294"/>
        <end position="316"/>
    </location>
</feature>
<dbReference type="AlphaFoldDB" id="A0A1G8X104"/>
<dbReference type="PANTHER" id="PTHR42718:SF24">
    <property type="entry name" value="MAJOR FACILITATOR SUPERFAMILY (MFS) PROFILE DOMAIN-CONTAINING PROTEIN"/>
    <property type="match status" value="1"/>
</dbReference>
<dbReference type="Gene3D" id="1.20.1250.20">
    <property type="entry name" value="MFS general substrate transporter like domains"/>
    <property type="match status" value="1"/>
</dbReference>
<evidence type="ECO:0000256" key="6">
    <source>
        <dbReference type="ARBA" id="ARBA00023136"/>
    </source>
</evidence>
<dbReference type="InterPro" id="IPR011701">
    <property type="entry name" value="MFS"/>
</dbReference>
<feature type="transmembrane region" description="Helical" evidence="7">
    <location>
        <begin position="162"/>
        <end position="183"/>
    </location>
</feature>
<feature type="transmembrane region" description="Helical" evidence="7">
    <location>
        <begin position="48"/>
        <end position="68"/>
    </location>
</feature>
<keyword evidence="6 7" id="KW-0472">Membrane</keyword>
<dbReference type="GO" id="GO:0022857">
    <property type="term" value="F:transmembrane transporter activity"/>
    <property type="evidence" value="ECO:0007669"/>
    <property type="project" value="InterPro"/>
</dbReference>
<feature type="transmembrane region" description="Helical" evidence="7">
    <location>
        <begin position="12"/>
        <end position="36"/>
    </location>
</feature>
<feature type="transmembrane region" description="Helical" evidence="7">
    <location>
        <begin position="353"/>
        <end position="379"/>
    </location>
</feature>
<dbReference type="OrthoDB" id="9816041at2"/>
<feature type="transmembrane region" description="Helical" evidence="7">
    <location>
        <begin position="436"/>
        <end position="455"/>
    </location>
</feature>
<gene>
    <name evidence="9" type="ORF">SAMN05216243_1101</name>
</gene>
<dbReference type="PRINTS" id="PR01036">
    <property type="entry name" value="TCRTETB"/>
</dbReference>
<organism evidence="9 10">
    <name type="scientific">Sediminibacillus albus</name>
    <dbReference type="NCBI Taxonomy" id="407036"/>
    <lineage>
        <taxon>Bacteria</taxon>
        <taxon>Bacillati</taxon>
        <taxon>Bacillota</taxon>
        <taxon>Bacilli</taxon>
        <taxon>Bacillales</taxon>
        <taxon>Bacillaceae</taxon>
        <taxon>Sediminibacillus</taxon>
    </lineage>
</organism>
<evidence type="ECO:0000256" key="3">
    <source>
        <dbReference type="ARBA" id="ARBA00022475"/>
    </source>
</evidence>
<dbReference type="STRING" id="407036.SAMN05216243_1101"/>
<feature type="transmembrane region" description="Helical" evidence="7">
    <location>
        <begin position="221"/>
        <end position="242"/>
    </location>
</feature>
<keyword evidence="2" id="KW-0813">Transport</keyword>
<dbReference type="Gene3D" id="1.20.1720.10">
    <property type="entry name" value="Multidrug resistance protein D"/>
    <property type="match status" value="1"/>
</dbReference>
<name>A0A1G8X104_9BACI</name>
<feature type="domain" description="Major facilitator superfamily (MFS) profile" evidence="8">
    <location>
        <begin position="10"/>
        <end position="460"/>
    </location>
</feature>
<evidence type="ECO:0000259" key="8">
    <source>
        <dbReference type="PROSITE" id="PS50850"/>
    </source>
</evidence>
<sequence length="478" mass="51855">MATSYKRSTIVTLLLAGAFIAILNQTLMITAIPPIMEEMNITANTGQWLTTVFMLVNGIMIPVSAFLLERFTTRQLFITAMSTFAVGTLVAGLAPNFEVLLFGRVIQSAGAGVMLPLMQTVFLMIFPVNKRGAAMGLIGLVISFAPAIGPALSGWITSHYSWRLLFFIILPIAIIDIVVAFFVMKNVTEVSRPRVDILSIILSSFGFGGLLYGFTSAGNNGWSAALTLLSLGLGVLALVLFITRQLRLEHPMLEFRVFKYSIFPLAVIVGMIVFMGLIGVETIIPLYMQNMREFSAFEAGLALLPGALITGLMSPVTGRIFDRVGARWLAIVGLSIITVSSLAFSALNTTTSFAFITIMYSIRMLGLSMVMMPIATAGLNQLPKRLIPHGAAMDNTMRQIAASVGTAILVTVMTTTEETAQQRPEISHPDIYGANMAFIVVSVLSLFGLLLSFFIKNSKPAEEGLNDEDRGQQRVRGD</sequence>
<evidence type="ECO:0000256" key="7">
    <source>
        <dbReference type="SAM" id="Phobius"/>
    </source>
</evidence>
<feature type="transmembrane region" description="Helical" evidence="7">
    <location>
        <begin position="328"/>
        <end position="347"/>
    </location>
</feature>
<evidence type="ECO:0000256" key="5">
    <source>
        <dbReference type="ARBA" id="ARBA00022989"/>
    </source>
</evidence>
<feature type="transmembrane region" description="Helical" evidence="7">
    <location>
        <begin position="195"/>
        <end position="215"/>
    </location>
</feature>
<protein>
    <submittedName>
        <fullName evidence="9">Drug resistance transporter, EmrB/QacA subfamily</fullName>
    </submittedName>
</protein>
<dbReference type="Pfam" id="PF07690">
    <property type="entry name" value="MFS_1"/>
    <property type="match status" value="1"/>
</dbReference>
<evidence type="ECO:0000256" key="1">
    <source>
        <dbReference type="ARBA" id="ARBA00004651"/>
    </source>
</evidence>
<accession>A0A1G8X104</accession>
<dbReference type="PROSITE" id="PS50850">
    <property type="entry name" value="MFS"/>
    <property type="match status" value="1"/>
</dbReference>
<keyword evidence="10" id="KW-1185">Reference proteome</keyword>
<feature type="transmembrane region" description="Helical" evidence="7">
    <location>
        <begin position="133"/>
        <end position="156"/>
    </location>
</feature>
<dbReference type="InterPro" id="IPR004638">
    <property type="entry name" value="EmrB-like"/>
</dbReference>
<dbReference type="InterPro" id="IPR036259">
    <property type="entry name" value="MFS_trans_sf"/>
</dbReference>
<dbReference type="SUPFAM" id="SSF103473">
    <property type="entry name" value="MFS general substrate transporter"/>
    <property type="match status" value="1"/>
</dbReference>
<evidence type="ECO:0000256" key="4">
    <source>
        <dbReference type="ARBA" id="ARBA00022692"/>
    </source>
</evidence>
<reference evidence="9 10" key="1">
    <citation type="submission" date="2016-10" db="EMBL/GenBank/DDBJ databases">
        <authorList>
            <person name="de Groot N.N."/>
        </authorList>
    </citation>
    <scope>NUCLEOTIDE SEQUENCE [LARGE SCALE GENOMIC DNA]</scope>
    <source>
        <strain evidence="9 10">CGMCC 1.6502</strain>
    </source>
</reference>
<dbReference type="InterPro" id="IPR020846">
    <property type="entry name" value="MFS_dom"/>
</dbReference>
<dbReference type="Proteomes" id="UP000198694">
    <property type="component" value="Unassembled WGS sequence"/>
</dbReference>
<keyword evidence="4 7" id="KW-0812">Transmembrane</keyword>
<feature type="transmembrane region" description="Helical" evidence="7">
    <location>
        <begin position="262"/>
        <end position="288"/>
    </location>
</feature>
<feature type="transmembrane region" description="Helical" evidence="7">
    <location>
        <begin position="400"/>
        <end position="416"/>
    </location>
</feature>
<comment type="subcellular location">
    <subcellularLocation>
        <location evidence="1">Cell membrane</location>
        <topology evidence="1">Multi-pass membrane protein</topology>
    </subcellularLocation>
</comment>
<feature type="transmembrane region" description="Helical" evidence="7">
    <location>
        <begin position="75"/>
        <end position="94"/>
    </location>
</feature>
<dbReference type="RefSeq" id="WP_093211775.1">
    <property type="nucleotide sequence ID" value="NZ_FNFL01000001.1"/>
</dbReference>
<evidence type="ECO:0000313" key="10">
    <source>
        <dbReference type="Proteomes" id="UP000198694"/>
    </source>
</evidence>
<dbReference type="CDD" id="cd17503">
    <property type="entry name" value="MFS_LmrB_MDR_like"/>
    <property type="match status" value="1"/>
</dbReference>
<feature type="transmembrane region" description="Helical" evidence="7">
    <location>
        <begin position="106"/>
        <end position="126"/>
    </location>
</feature>
<keyword evidence="5 7" id="KW-1133">Transmembrane helix</keyword>
<keyword evidence="3" id="KW-1003">Cell membrane</keyword>